<sequence length="258" mass="29737">MMESSQVKITDENMKQHNRYSSGDVDAQNIYLTNFAGELSTISREESKSAGYPMGSVAPFVIDHTGCPVVYTAAVAERTKNILENPKASLFMREVNRNHRIETGWRLGVMGDLVEITDQADLMRVRNHYFRHYPRAKMYENFHEFKFYRLDVKIARVILGFGRIAWVEADVLKRASVFDEETELKIIEHMNKDHIEAMEKYLTQNSIKLQLGVVPEMVAVNQFGVTISYHNRLHFIAFEEEALDAKMARVQLVKMAKA</sequence>
<dbReference type="Gene3D" id="3.20.180.10">
    <property type="entry name" value="PNP-oxidase-like"/>
    <property type="match status" value="1"/>
</dbReference>
<dbReference type="GO" id="GO:0005737">
    <property type="term" value="C:cytoplasm"/>
    <property type="evidence" value="ECO:0007669"/>
    <property type="project" value="UniProtKB-ARBA"/>
</dbReference>
<dbReference type="Proteomes" id="UP000255417">
    <property type="component" value="Unassembled WGS sequence"/>
</dbReference>
<dbReference type="PANTHER" id="PTHR13343:SF17">
    <property type="entry name" value="CELLULAR REPRESSOR OF E1A-STIMULATED GENES, ISOFORM A"/>
    <property type="match status" value="1"/>
</dbReference>
<dbReference type="EMBL" id="UGTA01000001">
    <property type="protein sequence ID" value="SUB58642.1"/>
    <property type="molecule type" value="Genomic_DNA"/>
</dbReference>
<dbReference type="Pfam" id="PF13883">
    <property type="entry name" value="CREG_beta-barrel"/>
    <property type="match status" value="1"/>
</dbReference>
<keyword evidence="5" id="KW-1185">Reference proteome</keyword>
<evidence type="ECO:0000313" key="4">
    <source>
        <dbReference type="EMBL" id="SUB58642.1"/>
    </source>
</evidence>
<dbReference type="AlphaFoldDB" id="A0A379C8D1"/>
<dbReference type="InterPro" id="IPR055343">
    <property type="entry name" value="CREG_beta-barrel"/>
</dbReference>
<dbReference type="OrthoDB" id="9776211at2"/>
<evidence type="ECO:0000313" key="5">
    <source>
        <dbReference type="Proteomes" id="UP000255417"/>
    </source>
</evidence>
<dbReference type="RefSeq" id="WP_115315158.1">
    <property type="nucleotide sequence ID" value="NZ_LWIF01000001.1"/>
</dbReference>
<reference evidence="4 5" key="1">
    <citation type="submission" date="2018-06" db="EMBL/GenBank/DDBJ databases">
        <authorList>
            <consortium name="Pathogen Informatics"/>
            <person name="Doyle S."/>
        </authorList>
    </citation>
    <scope>NUCLEOTIDE SEQUENCE [LARGE SCALE GENOMIC DNA]</scope>
    <source>
        <strain evidence="4 5">NCTC12872</strain>
    </source>
</reference>
<evidence type="ECO:0000259" key="2">
    <source>
        <dbReference type="Pfam" id="PF10615"/>
    </source>
</evidence>
<dbReference type="SUPFAM" id="SSF50475">
    <property type="entry name" value="FMN-binding split barrel"/>
    <property type="match status" value="1"/>
</dbReference>
<dbReference type="Gene3D" id="2.30.110.10">
    <property type="entry name" value="Electron Transport, Fmn-binding Protein, Chain A"/>
    <property type="match status" value="1"/>
</dbReference>
<organism evidence="4 5">
    <name type="scientific">Phocoenobacter uteri</name>
    <dbReference type="NCBI Taxonomy" id="146806"/>
    <lineage>
        <taxon>Bacteria</taxon>
        <taxon>Pseudomonadati</taxon>
        <taxon>Pseudomonadota</taxon>
        <taxon>Gammaproteobacteria</taxon>
        <taxon>Pasteurellales</taxon>
        <taxon>Pasteurellaceae</taxon>
        <taxon>Phocoenobacter</taxon>
    </lineage>
</organism>
<evidence type="ECO:0000259" key="3">
    <source>
        <dbReference type="Pfam" id="PF13883"/>
    </source>
</evidence>
<proteinExistence type="predicted"/>
<dbReference type="PANTHER" id="PTHR13343">
    <property type="entry name" value="CREG1 PROTEIN"/>
    <property type="match status" value="1"/>
</dbReference>
<dbReference type="InterPro" id="IPR019595">
    <property type="entry name" value="DUF2470"/>
</dbReference>
<name>A0A379C8D1_9PAST</name>
<accession>A0A379C8D1</accession>
<dbReference type="InterPro" id="IPR037119">
    <property type="entry name" value="Haem_oxidase_HugZ-like_sf"/>
</dbReference>
<feature type="region of interest" description="Disordered" evidence="1">
    <location>
        <begin position="1"/>
        <end position="20"/>
    </location>
</feature>
<feature type="domain" description="DUF2470" evidence="2">
    <location>
        <begin position="185"/>
        <end position="255"/>
    </location>
</feature>
<gene>
    <name evidence="4" type="ORF">NCTC12872_00606</name>
</gene>
<dbReference type="InterPro" id="IPR012349">
    <property type="entry name" value="Split_barrel_FMN-bd"/>
</dbReference>
<protein>
    <submittedName>
        <fullName evidence="4">Heme oxygenase, HugZ family</fullName>
    </submittedName>
</protein>
<feature type="domain" description="CREG-like beta-barrel" evidence="3">
    <location>
        <begin position="27"/>
        <end position="170"/>
    </location>
</feature>
<evidence type="ECO:0000256" key="1">
    <source>
        <dbReference type="SAM" id="MobiDB-lite"/>
    </source>
</evidence>
<dbReference type="Pfam" id="PF10615">
    <property type="entry name" value="DUF2470"/>
    <property type="match status" value="1"/>
</dbReference>